<keyword evidence="2" id="KW-1185">Reference proteome</keyword>
<dbReference type="EMBL" id="FOSF01000003">
    <property type="protein sequence ID" value="SFJ81551.1"/>
    <property type="molecule type" value="Genomic_DNA"/>
</dbReference>
<sequence>MKEHRAFTDTLDYYAFEIAKGAMAPEDKVNAKLVEELLAKFELSPDFTANELLTVWKKN</sequence>
<protein>
    <submittedName>
        <fullName evidence="1">Uncharacterized protein</fullName>
    </submittedName>
</protein>
<accession>A0A662Z6J7</accession>
<evidence type="ECO:0000313" key="1">
    <source>
        <dbReference type="EMBL" id="SFJ81551.1"/>
    </source>
</evidence>
<organism evidence="1 2">
    <name type="scientific">Succinivibrio dextrinosolvens</name>
    <dbReference type="NCBI Taxonomy" id="83771"/>
    <lineage>
        <taxon>Bacteria</taxon>
        <taxon>Pseudomonadati</taxon>
        <taxon>Pseudomonadota</taxon>
        <taxon>Gammaproteobacteria</taxon>
        <taxon>Aeromonadales</taxon>
        <taxon>Succinivibrionaceae</taxon>
        <taxon>Succinivibrio</taxon>
    </lineage>
</organism>
<dbReference type="Proteomes" id="UP000243374">
    <property type="component" value="Unassembled WGS sequence"/>
</dbReference>
<name>A0A662Z6J7_9GAMM</name>
<reference evidence="1 2" key="1">
    <citation type="submission" date="2016-10" db="EMBL/GenBank/DDBJ databases">
        <authorList>
            <person name="Varghese N."/>
            <person name="Submissions S."/>
        </authorList>
    </citation>
    <scope>NUCLEOTIDE SEQUENCE [LARGE SCALE GENOMIC DNA]</scope>
    <source>
        <strain evidence="1 2">22B</strain>
    </source>
</reference>
<dbReference type="AlphaFoldDB" id="A0A662Z6J7"/>
<evidence type="ECO:0000313" key="2">
    <source>
        <dbReference type="Proteomes" id="UP000243374"/>
    </source>
</evidence>
<dbReference type="RefSeq" id="WP_074838619.1">
    <property type="nucleotide sequence ID" value="NZ_CP047056.1"/>
</dbReference>
<proteinExistence type="predicted"/>
<gene>
    <name evidence="1" type="ORF">SAMN04487865_100329</name>
</gene>